<comment type="caution">
    <text evidence="1">The sequence shown here is derived from an EMBL/GenBank/DDBJ whole genome shotgun (WGS) entry which is preliminary data.</text>
</comment>
<gene>
    <name evidence="1" type="ORF">SDC9_169500</name>
</gene>
<evidence type="ECO:0000313" key="1">
    <source>
        <dbReference type="EMBL" id="MPN22117.1"/>
    </source>
</evidence>
<sequence length="71" mass="8183">MNSCENSNTFGKEQFARRENKLGMFIINSIHNANASRQTRVAEVKIRLALKCQYHNVTSYGHGKEIGYFIF</sequence>
<accession>A0A645G5C9</accession>
<organism evidence="1">
    <name type="scientific">bioreactor metagenome</name>
    <dbReference type="NCBI Taxonomy" id="1076179"/>
    <lineage>
        <taxon>unclassified sequences</taxon>
        <taxon>metagenomes</taxon>
        <taxon>ecological metagenomes</taxon>
    </lineage>
</organism>
<proteinExistence type="predicted"/>
<protein>
    <submittedName>
        <fullName evidence="1">Uncharacterized protein</fullName>
    </submittedName>
</protein>
<dbReference type="EMBL" id="VSSQ01070280">
    <property type="protein sequence ID" value="MPN22117.1"/>
    <property type="molecule type" value="Genomic_DNA"/>
</dbReference>
<dbReference type="AlphaFoldDB" id="A0A645G5C9"/>
<name>A0A645G5C9_9ZZZZ</name>
<reference evidence="1" key="1">
    <citation type="submission" date="2019-08" db="EMBL/GenBank/DDBJ databases">
        <authorList>
            <person name="Kucharzyk K."/>
            <person name="Murdoch R.W."/>
            <person name="Higgins S."/>
            <person name="Loffler F."/>
        </authorList>
    </citation>
    <scope>NUCLEOTIDE SEQUENCE</scope>
</reference>